<dbReference type="Pfam" id="PF03572">
    <property type="entry name" value="Peptidase_S41"/>
    <property type="match status" value="1"/>
</dbReference>
<dbReference type="PANTHER" id="PTHR43253:SF1">
    <property type="entry name" value="TRICORN PROTEASE HOMOLOG 2-RELATED"/>
    <property type="match status" value="1"/>
</dbReference>
<dbReference type="Pfam" id="PF14684">
    <property type="entry name" value="Tricorn_C1"/>
    <property type="match status" value="1"/>
</dbReference>
<proteinExistence type="inferred from homology"/>
<keyword evidence="3 7" id="KW-0963">Cytoplasm</keyword>
<evidence type="ECO:0000313" key="9">
    <source>
        <dbReference type="EMBL" id="WVX66437.1"/>
    </source>
</evidence>
<comment type="subcellular location">
    <subcellularLocation>
        <location evidence="1 7">Cytoplasm</location>
    </subcellularLocation>
</comment>
<dbReference type="Pfam" id="PF26550">
    <property type="entry name" value="Tricorn_2nd"/>
    <property type="match status" value="1"/>
</dbReference>
<dbReference type="Gene3D" id="3.30.750.44">
    <property type="match status" value="1"/>
</dbReference>
<dbReference type="PIRSF" id="PIRSF036421">
    <property type="entry name" value="Tricorn_protease"/>
    <property type="match status" value="1"/>
</dbReference>
<keyword evidence="6 7" id="KW-0720">Serine protease</keyword>
<dbReference type="InterPro" id="IPR012393">
    <property type="entry name" value="Tricorn_protease"/>
</dbReference>
<dbReference type="PANTHER" id="PTHR43253">
    <property type="entry name" value="TRICORN PROTEASE HOMOLOG 2-RELATED"/>
    <property type="match status" value="1"/>
</dbReference>
<dbReference type="SUPFAM" id="SSF69304">
    <property type="entry name" value="Tricorn protease N-terminal domain"/>
    <property type="match status" value="2"/>
</dbReference>
<evidence type="ECO:0000259" key="8">
    <source>
        <dbReference type="SMART" id="SM00245"/>
    </source>
</evidence>
<comment type="function">
    <text evidence="7">Degrades oligopeptides.</text>
</comment>
<dbReference type="SMART" id="SM00245">
    <property type="entry name" value="TSPc"/>
    <property type="match status" value="1"/>
</dbReference>
<dbReference type="Gene3D" id="2.130.10.10">
    <property type="entry name" value="YVTN repeat-like/Quinoprotein amine dehydrogenase"/>
    <property type="match status" value="1"/>
</dbReference>
<dbReference type="Gene3D" id="2.30.42.10">
    <property type="match status" value="1"/>
</dbReference>
<dbReference type="InterPro" id="IPR029414">
    <property type="entry name" value="Tricorn_PDZ"/>
</dbReference>
<dbReference type="Pfam" id="PF26549">
    <property type="entry name" value="Tricorn_N"/>
    <property type="match status" value="1"/>
</dbReference>
<organism evidence="9 10">
    <name type="scientific">Candidatus Bealeia paramacronuclearis</name>
    <dbReference type="NCBI Taxonomy" id="1921001"/>
    <lineage>
        <taxon>Bacteria</taxon>
        <taxon>Pseudomonadati</taxon>
        <taxon>Pseudomonadota</taxon>
        <taxon>Alphaproteobacteria</taxon>
        <taxon>Holosporales</taxon>
        <taxon>Holosporaceae</taxon>
        <taxon>Candidatus Bealeia</taxon>
    </lineage>
</organism>
<feature type="domain" description="Tail specific protease" evidence="8">
    <location>
        <begin position="832"/>
        <end position="1021"/>
    </location>
</feature>
<dbReference type="Pfam" id="PF14685">
    <property type="entry name" value="PDZ_Tricorn"/>
    <property type="match status" value="1"/>
</dbReference>
<dbReference type="InterPro" id="IPR005151">
    <property type="entry name" value="Tail-specific_protease"/>
</dbReference>
<dbReference type="Proteomes" id="UP001330434">
    <property type="component" value="Chromosome"/>
</dbReference>
<accession>A0ABZ2C4R8</accession>
<dbReference type="CDD" id="cd07562">
    <property type="entry name" value="Peptidase_S41_TRI"/>
    <property type="match status" value="1"/>
</dbReference>
<evidence type="ECO:0000256" key="2">
    <source>
        <dbReference type="ARBA" id="ARBA00008524"/>
    </source>
</evidence>
<dbReference type="Gene3D" id="3.90.226.10">
    <property type="entry name" value="2-enoyl-CoA Hydratase, Chain A, domain 1"/>
    <property type="match status" value="1"/>
</dbReference>
<name>A0ABZ2C4R8_9PROT</name>
<protein>
    <recommendedName>
        <fullName evidence="7">Tricorn protease homolog</fullName>
        <ecNumber evidence="7">3.4.21.-</ecNumber>
    </recommendedName>
</protein>
<keyword evidence="4 7" id="KW-0645">Protease</keyword>
<evidence type="ECO:0000313" key="10">
    <source>
        <dbReference type="Proteomes" id="UP001330434"/>
    </source>
</evidence>
<evidence type="ECO:0000256" key="4">
    <source>
        <dbReference type="ARBA" id="ARBA00022670"/>
    </source>
</evidence>
<dbReference type="InterPro" id="IPR036034">
    <property type="entry name" value="PDZ_sf"/>
</dbReference>
<evidence type="ECO:0000256" key="7">
    <source>
        <dbReference type="PIRNR" id="PIRNR036421"/>
    </source>
</evidence>
<sequence>MSHKGYYRSPALFQDQLIFVSEDDLWRVSKEGGKAERLTNGLGQASNPAISPDGKWIAFTGQEEGHAEVYLMPAQGGPLERLTYINEGAVVIGWREDGKIIYATQRPAAPLSLPHPWVKHLYLLNPLTKVSERIQCGPAESISFYGSAHVIQRHGYGYVSWKRYRGGSKAELWIDQKGQGNYEKLIDLPSNTLQPLWLGGEIYFLSDHEGIGNVYGILPNGKNLRAITTSKDFFVRDVKGWGRELVYMAGSDLYHHDLDSGKSRKVEILFPSQRTQRQRKFASPQKYFKSYDLDKKGQRLGIISRGRPFAFGNWEGAANQYGIRDGVKYNHLIFRSDEKHVLMTRDHEGSDVLEEHLLDHSAPEKRFSFQDLGRISHIQEAPQGDLAAITNHRCEVILLNLKTQKKTLLGRSPHGLIYGISWSPDGRYLAYDSTISPLLRAVFIYDVKTKKTHQVTKPVLEDVRPAFDPEGNYLYFLSKRIYNPVMDTMQFDYSFPKGMKPYLLTLRKDVNSPFIPILHLETKKDEGEEKKKKTDEKIKPIVIDFEGIEDRILEFPVCEGDYKTICGIHGKALYTTAPLEGTLDEGDEEDTAFTLRAYDFANQKEELLVSRLSSFSLSGDRTQLAYVSQKKIRVIKAGEKPSEHDHSYKNGGWIDWGRIKISVDPALEWRQMFEEAWRLQKDFYWTADMSKVDWNGVFKKYEPLLDRISTRGELNDLISEMQGELGCSHAYVYGGDLRFPPNYPIGELACDFEWDEKAQGYRITNLAKGDPWIKGATSPLRLPGVQLKTGDFITSINGQKLSSMLTPQQLLVNQTENFVELGVLPKGHKKHRKAVVKTLTSQSQARYRDWVEENRKIISEKTHGNVGYIHIPDMSSRGFSEFHRSFMAELDRPGLIVDVRYNGGGHVSQILLEKLARRRLGYDETRWFGQIPYPANAPMGPMVGLTNEYAGSDGDMFSHVFKVMKLGPLIGKRTWGGVIGIWPRHPLLDGGGTSQPEFSAWFPEIGWSIENHGVDPDIEVEITPQDYEKGFDPQLERAILEVEKIRAEFEPLKLDLSTRPNLEKLGR</sequence>
<keyword evidence="10" id="KW-1185">Reference proteome</keyword>
<dbReference type="InterPro" id="IPR029045">
    <property type="entry name" value="ClpP/crotonase-like_dom_sf"/>
</dbReference>
<evidence type="ECO:0000256" key="3">
    <source>
        <dbReference type="ARBA" id="ARBA00022490"/>
    </source>
</evidence>
<evidence type="ECO:0000256" key="5">
    <source>
        <dbReference type="ARBA" id="ARBA00022801"/>
    </source>
</evidence>
<keyword evidence="5 7" id="KW-0378">Hydrolase</keyword>
<evidence type="ECO:0000256" key="6">
    <source>
        <dbReference type="ARBA" id="ARBA00022825"/>
    </source>
</evidence>
<dbReference type="SUPFAM" id="SSF52096">
    <property type="entry name" value="ClpP/crotonase"/>
    <property type="match status" value="1"/>
</dbReference>
<dbReference type="InterPro" id="IPR015943">
    <property type="entry name" value="WD40/YVTN_repeat-like_dom_sf"/>
</dbReference>
<dbReference type="RefSeq" id="WP_331255306.1">
    <property type="nucleotide sequence ID" value="NZ_CP133270.1"/>
</dbReference>
<gene>
    <name evidence="9" type="ORF">Bealeia1_00615</name>
</gene>
<dbReference type="SUPFAM" id="SSF50156">
    <property type="entry name" value="PDZ domain-like"/>
    <property type="match status" value="1"/>
</dbReference>
<dbReference type="EC" id="3.4.21.-" evidence="7"/>
<dbReference type="InterPro" id="IPR028204">
    <property type="entry name" value="Tricorn_C1"/>
</dbReference>
<reference evidence="9 10" key="1">
    <citation type="journal article" date="2024" name="Environ. Microbiol.">
        <title>Novel evolutionary insights on the interactions of the Holosporales (Alphaproteobacteria) with eukaryotic hosts from comparative genomics.</title>
        <authorList>
            <person name="Giovannini M."/>
            <person name="Petroni G."/>
            <person name="Castelli M."/>
        </authorList>
    </citation>
    <scope>NUCLEOTIDE SEQUENCE [LARGE SCALE GENOMIC DNA]</scope>
    <source>
        <strain evidence="9 10">US_Bl 15I1</strain>
    </source>
</reference>
<comment type="similarity">
    <text evidence="2 7">Belongs to the peptidase S41B family.</text>
</comment>
<dbReference type="Gene3D" id="2.120.10.60">
    <property type="entry name" value="Tricorn protease N-terminal domain"/>
    <property type="match status" value="1"/>
</dbReference>
<evidence type="ECO:0000256" key="1">
    <source>
        <dbReference type="ARBA" id="ARBA00004496"/>
    </source>
</evidence>
<dbReference type="EMBL" id="CP133270">
    <property type="protein sequence ID" value="WVX66437.1"/>
    <property type="molecule type" value="Genomic_DNA"/>
</dbReference>